<proteinExistence type="predicted"/>
<sequence length="160" mass="17677">MLDLPEPQGGLDPYSVIRAFSATDCSDIRDRVFAVRMVMSDPTCILDYNLSAIALFSHLVKSSLGTALVDPLKLALNLSRNDLTNAGDDELHDHLHGKPKQRLLNRSLSLDPSWNSRSRGHRLPWGRVAGGPDAWATLLRWQPCLSLLTDSLAPEFPHVA</sequence>
<dbReference type="RefSeq" id="XP_016244909.1">
    <property type="nucleotide sequence ID" value="XM_016397718.1"/>
</dbReference>
<name>A0A0D2C003_9EURO</name>
<evidence type="ECO:0000313" key="1">
    <source>
        <dbReference type="EMBL" id="KIW24693.1"/>
    </source>
</evidence>
<protein>
    <submittedName>
        <fullName evidence="1">Uncharacterized protein</fullName>
    </submittedName>
</protein>
<dbReference type="AlphaFoldDB" id="A0A0D2C003"/>
<dbReference type="EMBL" id="KN847045">
    <property type="protein sequence ID" value="KIW24693.1"/>
    <property type="molecule type" value="Genomic_DNA"/>
</dbReference>
<dbReference type="Proteomes" id="UP000054466">
    <property type="component" value="Unassembled WGS sequence"/>
</dbReference>
<dbReference type="VEuPathDB" id="FungiDB:PV07_10394"/>
<accession>A0A0D2C003</accession>
<dbReference type="HOGENOM" id="CLU_1651973_0_0_1"/>
<reference evidence="1 2" key="1">
    <citation type="submission" date="2015-01" db="EMBL/GenBank/DDBJ databases">
        <title>The Genome Sequence of Cladophialophora immunda CBS83496.</title>
        <authorList>
            <consortium name="The Broad Institute Genomics Platform"/>
            <person name="Cuomo C."/>
            <person name="de Hoog S."/>
            <person name="Gorbushina A."/>
            <person name="Stielow B."/>
            <person name="Teixiera M."/>
            <person name="Abouelleil A."/>
            <person name="Chapman S.B."/>
            <person name="Priest M."/>
            <person name="Young S.K."/>
            <person name="Wortman J."/>
            <person name="Nusbaum C."/>
            <person name="Birren B."/>
        </authorList>
    </citation>
    <scope>NUCLEOTIDE SEQUENCE [LARGE SCALE GENOMIC DNA]</scope>
    <source>
        <strain evidence="1 2">CBS 83496</strain>
    </source>
</reference>
<organism evidence="1 2">
    <name type="scientific">Cladophialophora immunda</name>
    <dbReference type="NCBI Taxonomy" id="569365"/>
    <lineage>
        <taxon>Eukaryota</taxon>
        <taxon>Fungi</taxon>
        <taxon>Dikarya</taxon>
        <taxon>Ascomycota</taxon>
        <taxon>Pezizomycotina</taxon>
        <taxon>Eurotiomycetes</taxon>
        <taxon>Chaetothyriomycetidae</taxon>
        <taxon>Chaetothyriales</taxon>
        <taxon>Herpotrichiellaceae</taxon>
        <taxon>Cladophialophora</taxon>
    </lineage>
</organism>
<evidence type="ECO:0000313" key="2">
    <source>
        <dbReference type="Proteomes" id="UP000054466"/>
    </source>
</evidence>
<dbReference type="GeneID" id="27349588"/>
<gene>
    <name evidence="1" type="ORF">PV07_10394</name>
</gene>
<keyword evidence="2" id="KW-1185">Reference proteome</keyword>